<dbReference type="GO" id="GO:0003700">
    <property type="term" value="F:DNA-binding transcription factor activity"/>
    <property type="evidence" value="ECO:0007669"/>
    <property type="project" value="InterPro"/>
</dbReference>
<name>A0A2M8EIH9_UNCKA</name>
<evidence type="ECO:0000256" key="1">
    <source>
        <dbReference type="ARBA" id="ARBA00023015"/>
    </source>
</evidence>
<evidence type="ECO:0000256" key="2">
    <source>
        <dbReference type="ARBA" id="ARBA00023125"/>
    </source>
</evidence>
<keyword evidence="2" id="KW-0238">DNA-binding</keyword>
<dbReference type="PROSITE" id="PS50987">
    <property type="entry name" value="HTH_ARSR_2"/>
    <property type="match status" value="1"/>
</dbReference>
<protein>
    <recommendedName>
        <fullName evidence="4">HTH arsR-type domain-containing protein</fullName>
    </recommendedName>
</protein>
<dbReference type="PANTHER" id="PTHR33154">
    <property type="entry name" value="TRANSCRIPTIONAL REGULATOR, ARSR FAMILY"/>
    <property type="match status" value="1"/>
</dbReference>
<dbReference type="SUPFAM" id="SSF46785">
    <property type="entry name" value="Winged helix' DNA-binding domain"/>
    <property type="match status" value="1"/>
</dbReference>
<evidence type="ECO:0000313" key="5">
    <source>
        <dbReference type="EMBL" id="PJC22319.1"/>
    </source>
</evidence>
<dbReference type="PANTHER" id="PTHR33154:SF33">
    <property type="entry name" value="TRANSCRIPTIONAL REPRESSOR SDPR"/>
    <property type="match status" value="1"/>
</dbReference>
<dbReference type="InterPro" id="IPR011991">
    <property type="entry name" value="ArsR-like_HTH"/>
</dbReference>
<dbReference type="SMART" id="SM00418">
    <property type="entry name" value="HTH_ARSR"/>
    <property type="match status" value="1"/>
</dbReference>
<evidence type="ECO:0000259" key="4">
    <source>
        <dbReference type="PROSITE" id="PS50987"/>
    </source>
</evidence>
<feature type="domain" description="HTH arsR-type" evidence="4">
    <location>
        <begin position="1"/>
        <end position="80"/>
    </location>
</feature>
<dbReference type="InterPro" id="IPR036388">
    <property type="entry name" value="WH-like_DNA-bd_sf"/>
</dbReference>
<gene>
    <name evidence="5" type="ORF">CO059_02610</name>
</gene>
<keyword evidence="3" id="KW-0804">Transcription</keyword>
<dbReference type="InterPro" id="IPR036390">
    <property type="entry name" value="WH_DNA-bd_sf"/>
</dbReference>
<evidence type="ECO:0000313" key="6">
    <source>
        <dbReference type="Proteomes" id="UP000228781"/>
    </source>
</evidence>
<dbReference type="PRINTS" id="PR00778">
    <property type="entry name" value="HTHARSR"/>
</dbReference>
<proteinExistence type="predicted"/>
<accession>A0A2M8EIH9</accession>
<dbReference type="InterPro" id="IPR001845">
    <property type="entry name" value="HTH_ArsR_DNA-bd_dom"/>
</dbReference>
<dbReference type="InterPro" id="IPR051081">
    <property type="entry name" value="HTH_MetalResp_TranReg"/>
</dbReference>
<organism evidence="5 6">
    <name type="scientific">candidate division WWE3 bacterium CG_4_9_14_0_2_um_filter_48_10</name>
    <dbReference type="NCBI Taxonomy" id="1975078"/>
    <lineage>
        <taxon>Bacteria</taxon>
        <taxon>Katanobacteria</taxon>
    </lineage>
</organism>
<keyword evidence="1" id="KW-0805">Transcription regulation</keyword>
<dbReference type="EMBL" id="PFSK01000038">
    <property type="protein sequence ID" value="PJC22319.1"/>
    <property type="molecule type" value="Genomic_DNA"/>
</dbReference>
<sequence>MNEKEWAKIFKALANENRLKIVKMLYRGHKRSVSEIKRALGISYKWTSINLNNLKRVGILESEGRKGQVFYYVNPQISKS</sequence>
<dbReference type="GO" id="GO:0003677">
    <property type="term" value="F:DNA binding"/>
    <property type="evidence" value="ECO:0007669"/>
    <property type="project" value="UniProtKB-KW"/>
</dbReference>
<feature type="non-terminal residue" evidence="5">
    <location>
        <position position="80"/>
    </location>
</feature>
<evidence type="ECO:0000256" key="3">
    <source>
        <dbReference type="ARBA" id="ARBA00023163"/>
    </source>
</evidence>
<dbReference type="AlphaFoldDB" id="A0A2M8EIH9"/>
<dbReference type="CDD" id="cd00090">
    <property type="entry name" value="HTH_ARSR"/>
    <property type="match status" value="1"/>
</dbReference>
<dbReference type="Gene3D" id="1.10.10.10">
    <property type="entry name" value="Winged helix-like DNA-binding domain superfamily/Winged helix DNA-binding domain"/>
    <property type="match status" value="1"/>
</dbReference>
<comment type="caution">
    <text evidence="5">The sequence shown here is derived from an EMBL/GenBank/DDBJ whole genome shotgun (WGS) entry which is preliminary data.</text>
</comment>
<reference evidence="6" key="1">
    <citation type="submission" date="2017-09" db="EMBL/GenBank/DDBJ databases">
        <title>Depth-based differentiation of microbial function through sediment-hosted aquifers and enrichment of novel symbionts in the deep terrestrial subsurface.</title>
        <authorList>
            <person name="Probst A.J."/>
            <person name="Ladd B."/>
            <person name="Jarett J.K."/>
            <person name="Geller-Mcgrath D.E."/>
            <person name="Sieber C.M.K."/>
            <person name="Emerson J.B."/>
            <person name="Anantharaman K."/>
            <person name="Thomas B.C."/>
            <person name="Malmstrom R."/>
            <person name="Stieglmeier M."/>
            <person name="Klingl A."/>
            <person name="Woyke T."/>
            <person name="Ryan C.M."/>
            <person name="Banfield J.F."/>
        </authorList>
    </citation>
    <scope>NUCLEOTIDE SEQUENCE [LARGE SCALE GENOMIC DNA]</scope>
</reference>
<dbReference type="Pfam" id="PF01022">
    <property type="entry name" value="HTH_5"/>
    <property type="match status" value="1"/>
</dbReference>
<dbReference type="Proteomes" id="UP000228781">
    <property type="component" value="Unassembled WGS sequence"/>
</dbReference>